<dbReference type="PANTHER" id="PTHR42923:SF17">
    <property type="entry name" value="AMINE OXIDASE DOMAIN-CONTAINING PROTEIN"/>
    <property type="match status" value="1"/>
</dbReference>
<dbReference type="AlphaFoldDB" id="A0A5E4PJS9"/>
<dbReference type="KEGG" id="asip:AQUSIP_19340"/>
<dbReference type="InterPro" id="IPR002937">
    <property type="entry name" value="Amino_oxidase"/>
</dbReference>
<dbReference type="EMBL" id="LR699119">
    <property type="protein sequence ID" value="VVC76611.1"/>
    <property type="molecule type" value="Genomic_DNA"/>
</dbReference>
<feature type="domain" description="Amine oxidase" evidence="1">
    <location>
        <begin position="32"/>
        <end position="286"/>
    </location>
</feature>
<evidence type="ECO:0000313" key="3">
    <source>
        <dbReference type="Proteomes" id="UP000324194"/>
    </source>
</evidence>
<keyword evidence="3" id="KW-1185">Reference proteome</keyword>
<dbReference type="RefSeq" id="WP_148339919.1">
    <property type="nucleotide sequence ID" value="NZ_LR699119.1"/>
</dbReference>
<evidence type="ECO:0000259" key="1">
    <source>
        <dbReference type="Pfam" id="PF01593"/>
    </source>
</evidence>
<protein>
    <recommendedName>
        <fullName evidence="1">Amine oxidase domain-containing protein</fullName>
    </recommendedName>
</protein>
<sequence>MKKLFTILILSCIFTVKTSYADKIAVIGGGASGLVAAWLLEQKHDVTVYEAQDRLGGHANSIEVMVDGAPVVVEAGAEFFNEAFYPNFMKLLRYLDIPLKSFTLVSTFYKTNGSDQIILPPYHDGKVEWGSLTPANLYRSLQLKTVIDNGRKLIKKHDTVTTLHAFVDGLSVSKSFKVEFLYPLLAAAWGVTPEDVQDYSAYNALKYLIEGYDTEKYRWYEVTGGLKKYIESVRDSLRHTEIRLNSRVKEVGKMNTRYTVMTEQGDVKEYDHLVFATDASVASHILGTLNETADLAQLLGKIRYIDTKIAIHGDARFMPPKKDDWRVANVRFNGSKSALTMYKAWKSKTPIFKSWVTYDVRSPKDTGSPVPDKLYALINYRHPVTDYNFFMVQDEIRKLQGNNNIWFVGMWTYDNDSHESAIASAVRVAQHLAPDSERLKVFQ</sequence>
<dbReference type="Gene3D" id="3.50.50.60">
    <property type="entry name" value="FAD/NAD(P)-binding domain"/>
    <property type="match status" value="2"/>
</dbReference>
<dbReference type="GO" id="GO:0016491">
    <property type="term" value="F:oxidoreductase activity"/>
    <property type="evidence" value="ECO:0007669"/>
    <property type="project" value="InterPro"/>
</dbReference>
<organism evidence="2 3">
    <name type="scientific">Aquicella siphonis</name>
    <dbReference type="NCBI Taxonomy" id="254247"/>
    <lineage>
        <taxon>Bacteria</taxon>
        <taxon>Pseudomonadati</taxon>
        <taxon>Pseudomonadota</taxon>
        <taxon>Gammaproteobacteria</taxon>
        <taxon>Legionellales</taxon>
        <taxon>Coxiellaceae</taxon>
        <taxon>Aquicella</taxon>
    </lineage>
</organism>
<name>A0A5E4PJS9_9COXI</name>
<reference evidence="2 3" key="1">
    <citation type="submission" date="2019-08" db="EMBL/GenBank/DDBJ databases">
        <authorList>
            <person name="Guy L."/>
        </authorList>
    </citation>
    <scope>NUCLEOTIDE SEQUENCE [LARGE SCALE GENOMIC DNA]</scope>
    <source>
        <strain evidence="2 3">SGT-108</strain>
    </source>
</reference>
<dbReference type="PANTHER" id="PTHR42923">
    <property type="entry name" value="PROTOPORPHYRINOGEN OXIDASE"/>
    <property type="match status" value="1"/>
</dbReference>
<accession>A0A5E4PJS9</accession>
<gene>
    <name evidence="2" type="ORF">AQUSIP_19340</name>
</gene>
<dbReference type="InterPro" id="IPR036188">
    <property type="entry name" value="FAD/NAD-bd_sf"/>
</dbReference>
<dbReference type="SUPFAM" id="SSF51905">
    <property type="entry name" value="FAD/NAD(P)-binding domain"/>
    <property type="match status" value="1"/>
</dbReference>
<dbReference type="Proteomes" id="UP000324194">
    <property type="component" value="Chromosome 1"/>
</dbReference>
<evidence type="ECO:0000313" key="2">
    <source>
        <dbReference type="EMBL" id="VVC76611.1"/>
    </source>
</evidence>
<dbReference type="Gene3D" id="3.90.660.20">
    <property type="entry name" value="Protoporphyrinogen oxidase, mitochondrial, domain 2"/>
    <property type="match status" value="1"/>
</dbReference>
<dbReference type="InterPro" id="IPR050464">
    <property type="entry name" value="Zeta_carotene_desat/Oxidored"/>
</dbReference>
<dbReference type="Pfam" id="PF01593">
    <property type="entry name" value="Amino_oxidase"/>
    <property type="match status" value="1"/>
</dbReference>
<dbReference type="OrthoDB" id="20837at2"/>
<proteinExistence type="predicted"/>